<organism evidence="3 4">
    <name type="scientific">Nocardia veterana</name>
    <dbReference type="NCBI Taxonomy" id="132249"/>
    <lineage>
        <taxon>Bacteria</taxon>
        <taxon>Bacillati</taxon>
        <taxon>Actinomycetota</taxon>
        <taxon>Actinomycetes</taxon>
        <taxon>Mycobacteriales</taxon>
        <taxon>Nocardiaceae</taxon>
        <taxon>Nocardia</taxon>
    </lineage>
</organism>
<evidence type="ECO:0000313" key="4">
    <source>
        <dbReference type="Proteomes" id="UP000523447"/>
    </source>
</evidence>
<dbReference type="Proteomes" id="UP000523447">
    <property type="component" value="Unassembled WGS sequence"/>
</dbReference>
<dbReference type="Pfam" id="PF13561">
    <property type="entry name" value="adh_short_C2"/>
    <property type="match status" value="1"/>
</dbReference>
<dbReference type="InterPro" id="IPR036291">
    <property type="entry name" value="NAD(P)-bd_dom_sf"/>
</dbReference>
<comment type="similarity">
    <text evidence="1">Belongs to the short-chain dehydrogenases/reductases (SDR) family.</text>
</comment>
<evidence type="ECO:0000256" key="2">
    <source>
        <dbReference type="ARBA" id="ARBA00023002"/>
    </source>
</evidence>
<gene>
    <name evidence="3" type="ORF">HGA07_18390</name>
</gene>
<dbReference type="InterPro" id="IPR002347">
    <property type="entry name" value="SDR_fam"/>
</dbReference>
<sequence length="254" mass="25938">MDLGLDGRRALITGASRGIGRVVAEVLADEGCALALCARNRDSLEAARAELASKGVSVFADAVDVTDNDAVRRFVAESSDALGGLDIVVSNASPGSLKGDDSWVDSARGDLQAFAILADAAKPCLAASGQGAIVAISSTSALDVEMPSGPTSFGAIKAAVLHHASALARAYAPARIRVNTVSPGPIEVDGGAWGNVRQGRPDVYELVKSKLPLGRYGEPMDVANAVAFLASARASFITGANLVVDGGMLSRVQH</sequence>
<dbReference type="GO" id="GO:0030497">
    <property type="term" value="P:fatty acid elongation"/>
    <property type="evidence" value="ECO:0007669"/>
    <property type="project" value="TreeGrafter"/>
</dbReference>
<dbReference type="GO" id="GO:0016616">
    <property type="term" value="F:oxidoreductase activity, acting on the CH-OH group of donors, NAD or NADP as acceptor"/>
    <property type="evidence" value="ECO:0007669"/>
    <property type="project" value="TreeGrafter"/>
</dbReference>
<evidence type="ECO:0000256" key="1">
    <source>
        <dbReference type="ARBA" id="ARBA00006484"/>
    </source>
</evidence>
<dbReference type="PRINTS" id="PR00081">
    <property type="entry name" value="GDHRDH"/>
</dbReference>
<dbReference type="EMBL" id="JAAXPE010000019">
    <property type="protein sequence ID" value="NKY87591.1"/>
    <property type="molecule type" value="Genomic_DNA"/>
</dbReference>
<accession>A0A7X6RIX5</accession>
<dbReference type="SUPFAM" id="SSF51735">
    <property type="entry name" value="NAD(P)-binding Rossmann-fold domains"/>
    <property type="match status" value="1"/>
</dbReference>
<proteinExistence type="inferred from homology"/>
<dbReference type="Gene3D" id="3.40.50.720">
    <property type="entry name" value="NAD(P)-binding Rossmann-like Domain"/>
    <property type="match status" value="1"/>
</dbReference>
<evidence type="ECO:0000313" key="3">
    <source>
        <dbReference type="EMBL" id="NKY87591.1"/>
    </source>
</evidence>
<comment type="caution">
    <text evidence="3">The sequence shown here is derived from an EMBL/GenBank/DDBJ whole genome shotgun (WGS) entry which is preliminary data.</text>
</comment>
<reference evidence="3 4" key="1">
    <citation type="submission" date="2020-04" db="EMBL/GenBank/DDBJ databases">
        <title>MicrobeNet Type strains.</title>
        <authorList>
            <person name="Nicholson A.C."/>
        </authorList>
    </citation>
    <scope>NUCLEOTIDE SEQUENCE [LARGE SCALE GENOMIC DNA]</scope>
    <source>
        <strain evidence="3 4">DSM 44445</strain>
    </source>
</reference>
<keyword evidence="2" id="KW-0560">Oxidoreductase</keyword>
<dbReference type="PANTHER" id="PTHR42760:SF135">
    <property type="entry name" value="BLL7886 PROTEIN"/>
    <property type="match status" value="1"/>
</dbReference>
<keyword evidence="4" id="KW-1185">Reference proteome</keyword>
<dbReference type="FunFam" id="3.40.50.720:FF:000084">
    <property type="entry name" value="Short-chain dehydrogenase reductase"/>
    <property type="match status" value="1"/>
</dbReference>
<protein>
    <submittedName>
        <fullName evidence="3">SDR family oxidoreductase</fullName>
    </submittedName>
</protein>
<name>A0A7X6RIX5_9NOCA</name>
<dbReference type="PANTHER" id="PTHR42760">
    <property type="entry name" value="SHORT-CHAIN DEHYDROGENASES/REDUCTASES FAMILY MEMBER"/>
    <property type="match status" value="1"/>
</dbReference>
<dbReference type="RefSeq" id="WP_040723929.1">
    <property type="nucleotide sequence ID" value="NZ_CAWPHS010000011.1"/>
</dbReference>
<dbReference type="AlphaFoldDB" id="A0A7X6RIX5"/>